<feature type="domain" description="Zinc finger PHD-type" evidence="5">
    <location>
        <begin position="383"/>
        <end position="443"/>
    </location>
</feature>
<dbReference type="PANTHER" id="PTHR14296">
    <property type="entry name" value="REMODELING AND SPACING FACTOR 1"/>
    <property type="match status" value="1"/>
</dbReference>
<keyword evidence="7" id="KW-1185">Reference proteome</keyword>
<dbReference type="InterPro" id="IPR001965">
    <property type="entry name" value="Znf_PHD"/>
</dbReference>
<dbReference type="OrthoDB" id="303107at2759"/>
<reference evidence="6" key="1">
    <citation type="journal article" date="2019" name="G3 (Bethesda)">
        <title>Genome Assemblies of Two Rare Opportunistic Yeast Pathogens: Diutina rugosa (syn. Candida rugosa) and Trichomonascus ciferrii (syn. Candida ciferrii).</title>
        <authorList>
            <person name="Mixao V."/>
            <person name="Saus E."/>
            <person name="Hansen A.P."/>
            <person name="Lass-Florl C."/>
            <person name="Gabaldon T."/>
        </authorList>
    </citation>
    <scope>NUCLEOTIDE SEQUENCE</scope>
    <source>
        <strain evidence="6">CBS 4856</strain>
    </source>
</reference>
<dbReference type="PANTHER" id="PTHR14296:SF3">
    <property type="entry name" value="DIKAR, ISOFORM F"/>
    <property type="match status" value="1"/>
</dbReference>
<dbReference type="EMBL" id="SWFS01000267">
    <property type="protein sequence ID" value="KAA8911986.1"/>
    <property type="molecule type" value="Genomic_DNA"/>
</dbReference>
<dbReference type="InterPro" id="IPR013083">
    <property type="entry name" value="Znf_RING/FYVE/PHD"/>
</dbReference>
<feature type="region of interest" description="Disordered" evidence="4">
    <location>
        <begin position="442"/>
        <end position="481"/>
    </location>
</feature>
<keyword evidence="1" id="KW-0479">Metal-binding</keyword>
<protein>
    <recommendedName>
        <fullName evidence="5">Zinc finger PHD-type domain-containing protein</fullName>
    </recommendedName>
</protein>
<dbReference type="GO" id="GO:0008270">
    <property type="term" value="F:zinc ion binding"/>
    <property type="evidence" value="ECO:0007669"/>
    <property type="project" value="UniProtKB-KW"/>
</dbReference>
<evidence type="ECO:0000256" key="4">
    <source>
        <dbReference type="SAM" id="MobiDB-lite"/>
    </source>
</evidence>
<evidence type="ECO:0000256" key="2">
    <source>
        <dbReference type="ARBA" id="ARBA00022771"/>
    </source>
</evidence>
<dbReference type="InterPro" id="IPR011011">
    <property type="entry name" value="Znf_FYVE_PHD"/>
</dbReference>
<proteinExistence type="predicted"/>
<gene>
    <name evidence="6" type="ORF">TRICI_003672</name>
</gene>
<keyword evidence="2" id="KW-0863">Zinc-finger</keyword>
<organism evidence="6 7">
    <name type="scientific">Trichomonascus ciferrii</name>
    <dbReference type="NCBI Taxonomy" id="44093"/>
    <lineage>
        <taxon>Eukaryota</taxon>
        <taxon>Fungi</taxon>
        <taxon>Dikarya</taxon>
        <taxon>Ascomycota</taxon>
        <taxon>Saccharomycotina</taxon>
        <taxon>Dipodascomycetes</taxon>
        <taxon>Dipodascales</taxon>
        <taxon>Trichomonascaceae</taxon>
        <taxon>Trichomonascus</taxon>
        <taxon>Trichomonascus ciferrii complex</taxon>
    </lineage>
</organism>
<dbReference type="SUPFAM" id="SSF57903">
    <property type="entry name" value="FYVE/PHD zinc finger"/>
    <property type="match status" value="1"/>
</dbReference>
<feature type="region of interest" description="Disordered" evidence="4">
    <location>
        <begin position="286"/>
        <end position="374"/>
    </location>
</feature>
<dbReference type="Gene3D" id="3.30.40.10">
    <property type="entry name" value="Zinc/RING finger domain, C3HC4 (zinc finger)"/>
    <property type="match status" value="1"/>
</dbReference>
<sequence>MKVALPLDEEGSAKSLGEIRQMWEFCLLVQFVSFFGPTLLKLSANEEPDVNQVEEELLGYSYPTQDNGEFQLLTKIEKGIVGLLLEPRFRVDFDSDLKRIYSQRYGKSRACDVDTEDLIEVDEDSGKVVGLKKTYKAMNATEKIRVLAQLVRWISVDDRFRDRIDEESPEEFRINPLGYEGEFGTYFLFDDNRLYYREEKNKRPAVENGSKKRKRGVGQSIELEEDEPRWECVCWDESSWKGFVGGGGRMMKEIRKDILPVIAEDEQTKRDSAVWRAKQREKAVLVANRKRSSRIEQRKKKAEEEEQLQRELEHQKKQRQREREQLQRERAREERFRKREELRAAQQAAQANGSEPGSGSGAQGSMTTTRSTRRAAARSWEFDCECGVHGTNYDDGELSVACDECDIWMHVRCLDQETQKQILADQNGSDDTSQFQFICSRCKRKSQTQPPANGPPTPTPTIQDNKDTQPEVPEPGNRPAL</sequence>
<name>A0A642V9I2_9ASCO</name>
<dbReference type="AlphaFoldDB" id="A0A642V9I2"/>
<evidence type="ECO:0000256" key="3">
    <source>
        <dbReference type="ARBA" id="ARBA00022833"/>
    </source>
</evidence>
<comment type="caution">
    <text evidence="6">The sequence shown here is derived from an EMBL/GenBank/DDBJ whole genome shotgun (WGS) entry which is preliminary data.</text>
</comment>
<evidence type="ECO:0000313" key="7">
    <source>
        <dbReference type="Proteomes" id="UP000761534"/>
    </source>
</evidence>
<dbReference type="VEuPathDB" id="FungiDB:TRICI_003672"/>
<accession>A0A642V9I2</accession>
<dbReference type="GO" id="GO:0006355">
    <property type="term" value="P:regulation of DNA-templated transcription"/>
    <property type="evidence" value="ECO:0007669"/>
    <property type="project" value="InterPro"/>
</dbReference>
<dbReference type="GO" id="GO:0031213">
    <property type="term" value="C:RSF complex"/>
    <property type="evidence" value="ECO:0007669"/>
    <property type="project" value="InterPro"/>
</dbReference>
<feature type="compositionally biased region" description="Basic and acidic residues" evidence="4">
    <location>
        <begin position="293"/>
        <end position="343"/>
    </location>
</feature>
<evidence type="ECO:0000259" key="5">
    <source>
        <dbReference type="SMART" id="SM00249"/>
    </source>
</evidence>
<dbReference type="SMART" id="SM00249">
    <property type="entry name" value="PHD"/>
    <property type="match status" value="1"/>
</dbReference>
<evidence type="ECO:0000313" key="6">
    <source>
        <dbReference type="EMBL" id="KAA8911986.1"/>
    </source>
</evidence>
<dbReference type="Proteomes" id="UP000761534">
    <property type="component" value="Unassembled WGS sequence"/>
</dbReference>
<dbReference type="InterPro" id="IPR028938">
    <property type="entry name" value="Rsf1-like"/>
</dbReference>
<evidence type="ECO:0000256" key="1">
    <source>
        <dbReference type="ARBA" id="ARBA00022723"/>
    </source>
</evidence>
<keyword evidence="3" id="KW-0862">Zinc</keyword>